<evidence type="ECO:0000256" key="6">
    <source>
        <dbReference type="ARBA" id="ARBA00022857"/>
    </source>
</evidence>
<evidence type="ECO:0000256" key="4">
    <source>
        <dbReference type="ARBA" id="ARBA00019465"/>
    </source>
</evidence>
<feature type="domain" description="Ketopantoate reductase C-terminal" evidence="12">
    <location>
        <begin position="187"/>
        <end position="326"/>
    </location>
</feature>
<dbReference type="SUPFAM" id="SSF51735">
    <property type="entry name" value="NAD(P)-binding Rossmann-fold domains"/>
    <property type="match status" value="1"/>
</dbReference>
<dbReference type="Gene3D" id="1.10.1040.10">
    <property type="entry name" value="N-(1-d-carboxylethyl)-l-norvaline Dehydrogenase, domain 2"/>
    <property type="match status" value="1"/>
</dbReference>
<dbReference type="Pfam" id="PF08546">
    <property type="entry name" value="ApbA_C"/>
    <property type="match status" value="1"/>
</dbReference>
<name>A0ABT8W360_9GAMM</name>
<evidence type="ECO:0000313" key="14">
    <source>
        <dbReference type="Proteomes" id="UP001168640"/>
    </source>
</evidence>
<evidence type="ECO:0000256" key="2">
    <source>
        <dbReference type="ARBA" id="ARBA00007870"/>
    </source>
</evidence>
<evidence type="ECO:0000256" key="9">
    <source>
        <dbReference type="ARBA" id="ARBA00048793"/>
    </source>
</evidence>
<dbReference type="RefSeq" id="WP_302910243.1">
    <property type="nucleotide sequence ID" value="NZ_JAUMIS010000002.1"/>
</dbReference>
<proteinExistence type="inferred from homology"/>
<dbReference type="InterPro" id="IPR013752">
    <property type="entry name" value="KPA_reductase"/>
</dbReference>
<dbReference type="PANTHER" id="PTHR43765:SF2">
    <property type="entry name" value="2-DEHYDROPANTOATE 2-REDUCTASE"/>
    <property type="match status" value="1"/>
</dbReference>
<keyword evidence="6 10" id="KW-0521">NADP</keyword>
<dbReference type="NCBIfam" id="NF006083">
    <property type="entry name" value="PRK08229.1"/>
    <property type="match status" value="1"/>
</dbReference>
<keyword evidence="5 10" id="KW-0566">Pantothenate biosynthesis</keyword>
<dbReference type="Pfam" id="PF02558">
    <property type="entry name" value="ApbA"/>
    <property type="match status" value="1"/>
</dbReference>
<dbReference type="GO" id="GO:0008677">
    <property type="term" value="F:2-dehydropantoate 2-reductase activity"/>
    <property type="evidence" value="ECO:0007669"/>
    <property type="project" value="UniProtKB-EC"/>
</dbReference>
<comment type="caution">
    <text evidence="13">The sequence shown here is derived from an EMBL/GenBank/DDBJ whole genome shotgun (WGS) entry which is preliminary data.</text>
</comment>
<dbReference type="InterPro" id="IPR003710">
    <property type="entry name" value="ApbA"/>
</dbReference>
<dbReference type="EMBL" id="JAUMIS010000002">
    <property type="protein sequence ID" value="MDO3722606.1"/>
    <property type="molecule type" value="Genomic_DNA"/>
</dbReference>
<gene>
    <name evidence="13" type="ORF">QVZ43_12835</name>
</gene>
<evidence type="ECO:0000313" key="13">
    <source>
        <dbReference type="EMBL" id="MDO3722606.1"/>
    </source>
</evidence>
<evidence type="ECO:0000259" key="12">
    <source>
        <dbReference type="Pfam" id="PF08546"/>
    </source>
</evidence>
<evidence type="ECO:0000256" key="8">
    <source>
        <dbReference type="ARBA" id="ARBA00032024"/>
    </source>
</evidence>
<dbReference type="InterPro" id="IPR013332">
    <property type="entry name" value="KPR_N"/>
</dbReference>
<evidence type="ECO:0000256" key="1">
    <source>
        <dbReference type="ARBA" id="ARBA00004994"/>
    </source>
</evidence>
<reference evidence="13" key="1">
    <citation type="submission" date="2023-07" db="EMBL/GenBank/DDBJ databases">
        <title>Marinobacter sp. chi1 genome sequencing and assembly.</title>
        <authorList>
            <person name="Park S."/>
        </authorList>
    </citation>
    <scope>NUCLEOTIDE SEQUENCE</scope>
    <source>
        <strain evidence="13">Chi1</strain>
    </source>
</reference>
<sequence>MTNQSPNQPSQPPRILIFGAGSVGCYVGGRLMSGGAEVVMIGRPRLRQVFDESPLVLTDYEGFHFETQLGPDLFTEDASVAADADLVLVTVKSAASAEAGKTLAKYLRPGTPVISLQNGISNVETLRSQLPDARVFAGMIPFNVLQKTPGHFHHGTEGHLMAEKHACLEPFLSAFESCGLALELREDMTSVMWSKLLLNLNNPINALSNVPLLEELSDRNYRLCLALAQKETLALLDMAKIDTVQLTAIPMSLIPKVMSLPNWLFQRVAQKMLAIDPIARSSMWEDLEAGRPTEVDWINGEVVKLANSLGKKAPANQRLTELVHACEQSRRRWAGDELLRELRSASR</sequence>
<dbReference type="Gene3D" id="3.40.50.720">
    <property type="entry name" value="NAD(P)-binding Rossmann-like Domain"/>
    <property type="match status" value="1"/>
</dbReference>
<dbReference type="SUPFAM" id="SSF48179">
    <property type="entry name" value="6-phosphogluconate dehydrogenase C-terminal domain-like"/>
    <property type="match status" value="1"/>
</dbReference>
<dbReference type="NCBIfam" id="TIGR00745">
    <property type="entry name" value="apbA_panE"/>
    <property type="match status" value="1"/>
</dbReference>
<organism evidence="13 14">
    <name type="scientific">Marinobacter suaedae</name>
    <dbReference type="NCBI Taxonomy" id="3057675"/>
    <lineage>
        <taxon>Bacteria</taxon>
        <taxon>Pseudomonadati</taxon>
        <taxon>Pseudomonadota</taxon>
        <taxon>Gammaproteobacteria</taxon>
        <taxon>Pseudomonadales</taxon>
        <taxon>Marinobacteraceae</taxon>
        <taxon>Marinobacter</taxon>
    </lineage>
</organism>
<dbReference type="InterPro" id="IPR050838">
    <property type="entry name" value="Ketopantoate_reductase"/>
</dbReference>
<evidence type="ECO:0000259" key="11">
    <source>
        <dbReference type="Pfam" id="PF02558"/>
    </source>
</evidence>
<feature type="domain" description="Ketopantoate reductase N-terminal" evidence="11">
    <location>
        <begin position="15"/>
        <end position="160"/>
    </location>
</feature>
<dbReference type="InterPro" id="IPR013328">
    <property type="entry name" value="6PGD_dom2"/>
</dbReference>
<evidence type="ECO:0000256" key="7">
    <source>
        <dbReference type="ARBA" id="ARBA00023002"/>
    </source>
</evidence>
<comment type="similarity">
    <text evidence="2 10">Belongs to the ketopantoate reductase family.</text>
</comment>
<comment type="function">
    <text evidence="10">Catalyzes the NADPH-dependent reduction of ketopantoate into pantoic acid.</text>
</comment>
<dbReference type="Proteomes" id="UP001168640">
    <property type="component" value="Unassembled WGS sequence"/>
</dbReference>
<dbReference type="InterPro" id="IPR036291">
    <property type="entry name" value="NAD(P)-bd_dom_sf"/>
</dbReference>
<protein>
    <recommendedName>
        <fullName evidence="4 10">2-dehydropantoate 2-reductase</fullName>
        <ecNumber evidence="3 10">1.1.1.169</ecNumber>
    </recommendedName>
    <alternativeName>
        <fullName evidence="8 10">Ketopantoate reductase</fullName>
    </alternativeName>
</protein>
<accession>A0ABT8W360</accession>
<dbReference type="PANTHER" id="PTHR43765">
    <property type="entry name" value="2-DEHYDROPANTOATE 2-REDUCTASE-RELATED"/>
    <property type="match status" value="1"/>
</dbReference>
<evidence type="ECO:0000256" key="5">
    <source>
        <dbReference type="ARBA" id="ARBA00022655"/>
    </source>
</evidence>
<evidence type="ECO:0000256" key="3">
    <source>
        <dbReference type="ARBA" id="ARBA00013014"/>
    </source>
</evidence>
<keyword evidence="14" id="KW-1185">Reference proteome</keyword>
<comment type="catalytic activity">
    <reaction evidence="9 10">
        <text>(R)-pantoate + NADP(+) = 2-dehydropantoate + NADPH + H(+)</text>
        <dbReference type="Rhea" id="RHEA:16233"/>
        <dbReference type="ChEBI" id="CHEBI:11561"/>
        <dbReference type="ChEBI" id="CHEBI:15378"/>
        <dbReference type="ChEBI" id="CHEBI:15980"/>
        <dbReference type="ChEBI" id="CHEBI:57783"/>
        <dbReference type="ChEBI" id="CHEBI:58349"/>
        <dbReference type="EC" id="1.1.1.169"/>
    </reaction>
</comment>
<comment type="pathway">
    <text evidence="1 10">Cofactor biosynthesis; (R)-pantothenate biosynthesis; (R)-pantoate from 3-methyl-2-oxobutanoate: step 2/2.</text>
</comment>
<dbReference type="EC" id="1.1.1.169" evidence="3 10"/>
<dbReference type="InterPro" id="IPR008927">
    <property type="entry name" value="6-PGluconate_DH-like_C_sf"/>
</dbReference>
<keyword evidence="7 10" id="KW-0560">Oxidoreductase</keyword>
<evidence type="ECO:0000256" key="10">
    <source>
        <dbReference type="RuleBase" id="RU362068"/>
    </source>
</evidence>